<evidence type="ECO:0000313" key="15">
    <source>
        <dbReference type="EMBL" id="RAL20049.1"/>
    </source>
</evidence>
<name>A0A328C182_9DELT</name>
<dbReference type="GO" id="GO:0009252">
    <property type="term" value="P:peptidoglycan biosynthetic process"/>
    <property type="evidence" value="ECO:0007669"/>
    <property type="project" value="UniProtKB-KW"/>
</dbReference>
<evidence type="ECO:0000256" key="8">
    <source>
        <dbReference type="ARBA" id="ARBA00022989"/>
    </source>
</evidence>
<evidence type="ECO:0000256" key="13">
    <source>
        <dbReference type="ARBA" id="ARBA00047594"/>
    </source>
</evidence>
<comment type="caution">
    <text evidence="15">The sequence shown here is derived from an EMBL/GenBank/DDBJ whole genome shotgun (WGS) entry which is preliminary data.</text>
</comment>
<dbReference type="EC" id="3.6.1.27" evidence="3 14"/>
<comment type="miscellaneous">
    <text evidence="14">Bacitracin is thought to be involved in the inhibition of peptidoglycan synthesis by sequestering undecaprenyl diphosphate, thereby reducing the pool of lipid carrier available.</text>
</comment>
<organism evidence="15 16">
    <name type="scientific">Lujinxingia litoralis</name>
    <dbReference type="NCBI Taxonomy" id="2211119"/>
    <lineage>
        <taxon>Bacteria</taxon>
        <taxon>Deltaproteobacteria</taxon>
        <taxon>Bradymonadales</taxon>
        <taxon>Lujinxingiaceae</taxon>
        <taxon>Lujinxingia</taxon>
    </lineage>
</organism>
<dbReference type="Proteomes" id="UP000249169">
    <property type="component" value="Unassembled WGS sequence"/>
</dbReference>
<comment type="subcellular location">
    <subcellularLocation>
        <location evidence="1 14">Cell membrane</location>
        <topology evidence="1 14">Multi-pass membrane protein</topology>
    </subcellularLocation>
</comment>
<evidence type="ECO:0000256" key="14">
    <source>
        <dbReference type="HAMAP-Rule" id="MF_01006"/>
    </source>
</evidence>
<feature type="transmembrane region" description="Helical" evidence="14">
    <location>
        <begin position="208"/>
        <end position="230"/>
    </location>
</feature>
<dbReference type="AlphaFoldDB" id="A0A328C182"/>
<evidence type="ECO:0000313" key="16">
    <source>
        <dbReference type="Proteomes" id="UP000249169"/>
    </source>
</evidence>
<evidence type="ECO:0000256" key="12">
    <source>
        <dbReference type="ARBA" id="ARBA00032932"/>
    </source>
</evidence>
<keyword evidence="8 14" id="KW-1133">Transmembrane helix</keyword>
<reference evidence="15 16" key="1">
    <citation type="submission" date="2018-05" db="EMBL/GenBank/DDBJ databases">
        <title>Lujinxingia marina gen. nov. sp. nov., a new facultative anaerobic member of the class Deltaproteobacteria, and proposal of Lujinxingaceae fam. nov.</title>
        <authorList>
            <person name="Li C.-M."/>
        </authorList>
    </citation>
    <scope>NUCLEOTIDE SEQUENCE [LARGE SCALE GENOMIC DNA]</scope>
    <source>
        <strain evidence="15 16">B210</strain>
    </source>
</reference>
<proteinExistence type="inferred from homology"/>
<keyword evidence="14" id="KW-0961">Cell wall biogenesis/degradation</keyword>
<feature type="transmembrane region" description="Helical" evidence="14">
    <location>
        <begin position="41"/>
        <end position="59"/>
    </location>
</feature>
<evidence type="ECO:0000256" key="5">
    <source>
        <dbReference type="ARBA" id="ARBA00022475"/>
    </source>
</evidence>
<dbReference type="RefSeq" id="WP_111731473.1">
    <property type="nucleotide sequence ID" value="NZ_QHKO01000016.1"/>
</dbReference>
<keyword evidence="9 14" id="KW-0472">Membrane</keyword>
<protein>
    <recommendedName>
        <fullName evidence="4 14">Undecaprenyl-diphosphatase</fullName>
        <ecNumber evidence="3 14">3.6.1.27</ecNumber>
    </recommendedName>
    <alternativeName>
        <fullName evidence="12 14">Bacitracin resistance protein</fullName>
    </alternativeName>
    <alternativeName>
        <fullName evidence="11 14">Undecaprenyl pyrophosphate phosphatase</fullName>
    </alternativeName>
</protein>
<evidence type="ECO:0000256" key="3">
    <source>
        <dbReference type="ARBA" id="ARBA00012374"/>
    </source>
</evidence>
<evidence type="ECO:0000256" key="2">
    <source>
        <dbReference type="ARBA" id="ARBA00010621"/>
    </source>
</evidence>
<dbReference type="PANTHER" id="PTHR30622:SF4">
    <property type="entry name" value="UNDECAPRENYL-DIPHOSPHATASE"/>
    <property type="match status" value="1"/>
</dbReference>
<feature type="transmembrane region" description="Helical" evidence="14">
    <location>
        <begin position="163"/>
        <end position="188"/>
    </location>
</feature>
<keyword evidence="16" id="KW-1185">Reference proteome</keyword>
<evidence type="ECO:0000256" key="6">
    <source>
        <dbReference type="ARBA" id="ARBA00022692"/>
    </source>
</evidence>
<evidence type="ECO:0000256" key="10">
    <source>
        <dbReference type="ARBA" id="ARBA00023251"/>
    </source>
</evidence>
<dbReference type="GO" id="GO:0046677">
    <property type="term" value="P:response to antibiotic"/>
    <property type="evidence" value="ECO:0007669"/>
    <property type="project" value="UniProtKB-UniRule"/>
</dbReference>
<dbReference type="EMBL" id="QHKO01000016">
    <property type="protein sequence ID" value="RAL20049.1"/>
    <property type="molecule type" value="Genomic_DNA"/>
</dbReference>
<dbReference type="GO" id="GO:0005886">
    <property type="term" value="C:plasma membrane"/>
    <property type="evidence" value="ECO:0007669"/>
    <property type="project" value="UniProtKB-SubCell"/>
</dbReference>
<dbReference type="GO" id="GO:0050380">
    <property type="term" value="F:undecaprenyl-diphosphatase activity"/>
    <property type="evidence" value="ECO:0007669"/>
    <property type="project" value="UniProtKB-UniRule"/>
</dbReference>
<dbReference type="HAMAP" id="MF_01006">
    <property type="entry name" value="Undec_diphosphatase"/>
    <property type="match status" value="1"/>
</dbReference>
<comment type="similarity">
    <text evidence="2 14">Belongs to the UppP family.</text>
</comment>
<dbReference type="InterPro" id="IPR003824">
    <property type="entry name" value="UppP"/>
</dbReference>
<dbReference type="GO" id="GO:0071555">
    <property type="term" value="P:cell wall organization"/>
    <property type="evidence" value="ECO:0007669"/>
    <property type="project" value="UniProtKB-KW"/>
</dbReference>
<dbReference type="PANTHER" id="PTHR30622">
    <property type="entry name" value="UNDECAPRENYL-DIPHOSPHATASE"/>
    <property type="match status" value="1"/>
</dbReference>
<feature type="transmembrane region" description="Helical" evidence="14">
    <location>
        <begin position="124"/>
        <end position="151"/>
    </location>
</feature>
<keyword evidence="14" id="KW-0133">Cell shape</keyword>
<evidence type="ECO:0000256" key="9">
    <source>
        <dbReference type="ARBA" id="ARBA00023136"/>
    </source>
</evidence>
<feature type="transmembrane region" description="Helical" evidence="14">
    <location>
        <begin position="7"/>
        <end position="29"/>
    </location>
</feature>
<comment type="function">
    <text evidence="14">Catalyzes the dephosphorylation of undecaprenyl diphosphate (UPP). Confers resistance to bacitracin.</text>
</comment>
<evidence type="ECO:0000256" key="11">
    <source>
        <dbReference type="ARBA" id="ARBA00032707"/>
    </source>
</evidence>
<feature type="transmembrane region" description="Helical" evidence="14">
    <location>
        <begin position="275"/>
        <end position="293"/>
    </location>
</feature>
<sequence length="294" mass="31248">MGFIEAILLAMLQGATEFLPISSSGHLILGERFLGIEEPQLLFSVTLHLGTLLAVMLYYRREIMTSVTDVVAAAADGLQERSIGAFRLHAGARLALLLVLATLPTAVVGLGIDRVLDPGEGAEVISPAMMPMVICVSLILTGFILFSMRFYNDAKRPERGGNWTLWNITPGVAILIGLAQGLAALPGFSRSGLTIAAALWLGAEREESAHFSFLLSIPAVLGALILKFDPALFAGVDGGRTALVYGVSALVAGVIGYVSIIWLVGLLKRAQFHHFAWYCWIVGAGGLLALGMMS</sequence>
<keyword evidence="5 14" id="KW-1003">Cell membrane</keyword>
<comment type="catalytic activity">
    <reaction evidence="13 14">
        <text>di-trans,octa-cis-undecaprenyl diphosphate + H2O = di-trans,octa-cis-undecaprenyl phosphate + phosphate + H(+)</text>
        <dbReference type="Rhea" id="RHEA:28094"/>
        <dbReference type="ChEBI" id="CHEBI:15377"/>
        <dbReference type="ChEBI" id="CHEBI:15378"/>
        <dbReference type="ChEBI" id="CHEBI:43474"/>
        <dbReference type="ChEBI" id="CHEBI:58405"/>
        <dbReference type="ChEBI" id="CHEBI:60392"/>
        <dbReference type="EC" id="3.6.1.27"/>
    </reaction>
</comment>
<dbReference type="GO" id="GO:0008360">
    <property type="term" value="P:regulation of cell shape"/>
    <property type="evidence" value="ECO:0007669"/>
    <property type="project" value="UniProtKB-KW"/>
</dbReference>
<dbReference type="OrthoDB" id="9808289at2"/>
<keyword evidence="7 14" id="KW-0378">Hydrolase</keyword>
<evidence type="ECO:0000256" key="1">
    <source>
        <dbReference type="ARBA" id="ARBA00004651"/>
    </source>
</evidence>
<dbReference type="Pfam" id="PF02673">
    <property type="entry name" value="BacA"/>
    <property type="match status" value="1"/>
</dbReference>
<accession>A0A328C182</accession>
<keyword evidence="14" id="KW-0573">Peptidoglycan synthesis</keyword>
<feature type="transmembrane region" description="Helical" evidence="14">
    <location>
        <begin position="242"/>
        <end position="263"/>
    </location>
</feature>
<evidence type="ECO:0000256" key="4">
    <source>
        <dbReference type="ARBA" id="ARBA00021581"/>
    </source>
</evidence>
<keyword evidence="10 14" id="KW-0046">Antibiotic resistance</keyword>
<keyword evidence="6 14" id="KW-0812">Transmembrane</keyword>
<feature type="transmembrane region" description="Helical" evidence="14">
    <location>
        <begin position="94"/>
        <end position="112"/>
    </location>
</feature>
<gene>
    <name evidence="14" type="primary">uppP</name>
    <name evidence="15" type="ORF">DL240_18985</name>
</gene>
<evidence type="ECO:0000256" key="7">
    <source>
        <dbReference type="ARBA" id="ARBA00022801"/>
    </source>
</evidence>